<proteinExistence type="predicted"/>
<gene>
    <name evidence="1" type="ORF">KIN20_032920</name>
</gene>
<organism evidence="1 2">
    <name type="scientific">Parelaphostrongylus tenuis</name>
    <name type="common">Meningeal worm</name>
    <dbReference type="NCBI Taxonomy" id="148309"/>
    <lineage>
        <taxon>Eukaryota</taxon>
        <taxon>Metazoa</taxon>
        <taxon>Ecdysozoa</taxon>
        <taxon>Nematoda</taxon>
        <taxon>Chromadorea</taxon>
        <taxon>Rhabditida</taxon>
        <taxon>Rhabditina</taxon>
        <taxon>Rhabditomorpha</taxon>
        <taxon>Strongyloidea</taxon>
        <taxon>Metastrongylidae</taxon>
        <taxon>Parelaphostrongylus</taxon>
    </lineage>
</organism>
<sequence>MTCCWCCRRGTLALRAVLERTAYVCGENIRIRAQALDAVIASAKYKSIDSYDVAIGEGECSVLIVDQLTSPGH</sequence>
<protein>
    <submittedName>
        <fullName evidence="1">Uncharacterized protein</fullName>
    </submittedName>
</protein>
<evidence type="ECO:0000313" key="2">
    <source>
        <dbReference type="Proteomes" id="UP001196413"/>
    </source>
</evidence>
<dbReference type="Gene3D" id="2.60.40.640">
    <property type="match status" value="1"/>
</dbReference>
<dbReference type="AlphaFoldDB" id="A0AAD5R7A3"/>
<dbReference type="InterPro" id="IPR014756">
    <property type="entry name" value="Ig_E-set"/>
</dbReference>
<reference evidence="1" key="1">
    <citation type="submission" date="2021-06" db="EMBL/GenBank/DDBJ databases">
        <title>Parelaphostrongylus tenuis whole genome reference sequence.</title>
        <authorList>
            <person name="Garwood T.J."/>
            <person name="Larsen P.A."/>
            <person name="Fountain-Jones N.M."/>
            <person name="Garbe J.R."/>
            <person name="Macchietto M.G."/>
            <person name="Kania S.A."/>
            <person name="Gerhold R.W."/>
            <person name="Richards J.E."/>
            <person name="Wolf T.M."/>
        </authorList>
    </citation>
    <scope>NUCLEOTIDE SEQUENCE</scope>
    <source>
        <strain evidence="1">MNPRO001-30</strain>
        <tissue evidence="1">Meninges</tissue>
    </source>
</reference>
<accession>A0AAD5R7A3</accession>
<dbReference type="InterPro" id="IPR014752">
    <property type="entry name" value="Arrestin-like_C"/>
</dbReference>
<name>A0AAD5R7A3_PARTN</name>
<dbReference type="Proteomes" id="UP001196413">
    <property type="component" value="Unassembled WGS sequence"/>
</dbReference>
<dbReference type="SUPFAM" id="SSF81296">
    <property type="entry name" value="E set domains"/>
    <property type="match status" value="1"/>
</dbReference>
<evidence type="ECO:0000313" key="1">
    <source>
        <dbReference type="EMBL" id="KAJ1371050.1"/>
    </source>
</evidence>
<comment type="caution">
    <text evidence="1">The sequence shown here is derived from an EMBL/GenBank/DDBJ whole genome shotgun (WGS) entry which is preliminary data.</text>
</comment>
<dbReference type="EMBL" id="JAHQIW010006895">
    <property type="protein sequence ID" value="KAJ1371050.1"/>
    <property type="molecule type" value="Genomic_DNA"/>
</dbReference>
<keyword evidence="2" id="KW-1185">Reference proteome</keyword>